<evidence type="ECO:0008006" key="4">
    <source>
        <dbReference type="Google" id="ProtNLM"/>
    </source>
</evidence>
<reference evidence="2" key="2">
    <citation type="submission" date="2022-09" db="EMBL/GenBank/DDBJ databases">
        <title>Biosynthetic gene clusters of Dactylosporangioum fulvum.</title>
        <authorList>
            <person name="Caradec T."/>
        </authorList>
    </citation>
    <scope>NUCLEOTIDE SEQUENCE</scope>
    <source>
        <strain evidence="2">NRRL B-16292</strain>
    </source>
</reference>
<dbReference type="RefSeq" id="WP_259863205.1">
    <property type="nucleotide sequence ID" value="NZ_BAAAST010000107.1"/>
</dbReference>
<feature type="region of interest" description="Disordered" evidence="1">
    <location>
        <begin position="1"/>
        <end position="21"/>
    </location>
</feature>
<protein>
    <recommendedName>
        <fullName evidence="4">PASTA domain-containing protein</fullName>
    </recommendedName>
</protein>
<feature type="compositionally biased region" description="Low complexity" evidence="1">
    <location>
        <begin position="58"/>
        <end position="76"/>
    </location>
</feature>
<evidence type="ECO:0000313" key="3">
    <source>
        <dbReference type="Proteomes" id="UP001059617"/>
    </source>
</evidence>
<keyword evidence="3" id="KW-1185">Reference proteome</keyword>
<feature type="region of interest" description="Disordered" evidence="1">
    <location>
        <begin position="56"/>
        <end position="85"/>
    </location>
</feature>
<evidence type="ECO:0000256" key="1">
    <source>
        <dbReference type="SAM" id="MobiDB-lite"/>
    </source>
</evidence>
<sequence>MRSNVLDTARQGRHAARRRGVRRRSDWLSRTVACAACLSVAGLAFLAHAAEMPASYDRSASNRRSAPASPSPSREAGPADDQQTAVGNRRAGFPELHGLKCGQAVERLRLLGFTLVVLVSVDAKLVDVAPPNSWSVTADAAAPYKAGDSVALDAVISVQCQWDGAGTQSRPGQPRSAQTS</sequence>
<feature type="compositionally biased region" description="Basic residues" evidence="1">
    <location>
        <begin position="11"/>
        <end position="21"/>
    </location>
</feature>
<organism evidence="2 3">
    <name type="scientific">Dactylosporangium fulvum</name>
    <dbReference type="NCBI Taxonomy" id="53359"/>
    <lineage>
        <taxon>Bacteria</taxon>
        <taxon>Bacillati</taxon>
        <taxon>Actinomycetota</taxon>
        <taxon>Actinomycetes</taxon>
        <taxon>Micromonosporales</taxon>
        <taxon>Micromonosporaceae</taxon>
        <taxon>Dactylosporangium</taxon>
    </lineage>
</organism>
<name>A0ABY5WAN4_9ACTN</name>
<reference evidence="2" key="1">
    <citation type="submission" date="2021-04" db="EMBL/GenBank/DDBJ databases">
        <authorList>
            <person name="Hartkoorn R.C."/>
            <person name="Beaudoing E."/>
            <person name="Hot D."/>
        </authorList>
    </citation>
    <scope>NUCLEOTIDE SEQUENCE</scope>
    <source>
        <strain evidence="2">NRRL B-16292</strain>
    </source>
</reference>
<dbReference type="Proteomes" id="UP001059617">
    <property type="component" value="Chromosome"/>
</dbReference>
<evidence type="ECO:0000313" key="2">
    <source>
        <dbReference type="EMBL" id="UWP85136.1"/>
    </source>
</evidence>
<proteinExistence type="predicted"/>
<gene>
    <name evidence="2" type="ORF">Dfulv_13255</name>
</gene>
<accession>A0ABY5WAN4</accession>
<dbReference type="EMBL" id="CP073720">
    <property type="protein sequence ID" value="UWP85136.1"/>
    <property type="molecule type" value="Genomic_DNA"/>
</dbReference>